<dbReference type="OrthoDB" id="3223377at2759"/>
<proteinExistence type="predicted"/>
<evidence type="ECO:0000259" key="2">
    <source>
        <dbReference type="Pfam" id="PF20152"/>
    </source>
</evidence>
<keyword evidence="1" id="KW-0812">Transmembrane</keyword>
<reference evidence="3 4" key="1">
    <citation type="submission" date="2014-04" db="EMBL/GenBank/DDBJ databases">
        <authorList>
            <consortium name="DOE Joint Genome Institute"/>
            <person name="Kuo A."/>
            <person name="Kohler A."/>
            <person name="Nagy L.G."/>
            <person name="Floudas D."/>
            <person name="Copeland A."/>
            <person name="Barry K.W."/>
            <person name="Cichocki N."/>
            <person name="Veneault-Fourrey C."/>
            <person name="LaButti K."/>
            <person name="Lindquist E.A."/>
            <person name="Lipzen A."/>
            <person name="Lundell T."/>
            <person name="Morin E."/>
            <person name="Murat C."/>
            <person name="Sun H."/>
            <person name="Tunlid A."/>
            <person name="Henrissat B."/>
            <person name="Grigoriev I.V."/>
            <person name="Hibbett D.S."/>
            <person name="Martin F."/>
            <person name="Nordberg H.P."/>
            <person name="Cantor M.N."/>
            <person name="Hua S.X."/>
        </authorList>
    </citation>
    <scope>NUCLEOTIDE SEQUENCE [LARGE SCALE GENOMIC DNA]</scope>
    <source>
        <strain evidence="3 4">LaAM-08-1</strain>
    </source>
</reference>
<dbReference type="PANTHER" id="PTHR40465">
    <property type="entry name" value="CHROMOSOME 1, WHOLE GENOME SHOTGUN SEQUENCE"/>
    <property type="match status" value="1"/>
</dbReference>
<dbReference type="InterPro" id="IPR045339">
    <property type="entry name" value="DUF6534"/>
</dbReference>
<feature type="transmembrane region" description="Helical" evidence="1">
    <location>
        <begin position="186"/>
        <end position="209"/>
    </location>
</feature>
<dbReference type="AlphaFoldDB" id="A0A0C9XM02"/>
<feature type="transmembrane region" description="Helical" evidence="1">
    <location>
        <begin position="131"/>
        <end position="151"/>
    </location>
</feature>
<dbReference type="EMBL" id="KN838590">
    <property type="protein sequence ID" value="KIK02584.1"/>
    <property type="molecule type" value="Genomic_DNA"/>
</dbReference>
<feature type="domain" description="DUF6534" evidence="2">
    <location>
        <begin position="153"/>
        <end position="242"/>
    </location>
</feature>
<evidence type="ECO:0000256" key="1">
    <source>
        <dbReference type="SAM" id="Phobius"/>
    </source>
</evidence>
<sequence>LIQVSTSGWNLPTFGTTTSYTPIEKELTSCERNGCRGWEGSFSFIGCAFTWFLSGSLLVQTYDYFGAYHIQGDSLFIKSVDTIDVCHFYRLEGPCDWMGRVNCFLGLFGIFSHEYPPHGVRIMHSTSFLRLLALMQFVASILRGVLVWLSGTFVCDFFIVATMTTMLVQAKLESSLKSTQRLLDRLILITLETGAVTLIVTLVQLIFYVKFPTNGRQQVSVMYELGGLYSNALLAVLNGRKRARNRLAEPTISIHFTQKSTTPDGQTESQNEGSEV</sequence>
<organism evidence="3 4">
    <name type="scientific">Laccaria amethystina LaAM-08-1</name>
    <dbReference type="NCBI Taxonomy" id="1095629"/>
    <lineage>
        <taxon>Eukaryota</taxon>
        <taxon>Fungi</taxon>
        <taxon>Dikarya</taxon>
        <taxon>Basidiomycota</taxon>
        <taxon>Agaricomycotina</taxon>
        <taxon>Agaricomycetes</taxon>
        <taxon>Agaricomycetidae</taxon>
        <taxon>Agaricales</taxon>
        <taxon>Agaricineae</taxon>
        <taxon>Hydnangiaceae</taxon>
        <taxon>Laccaria</taxon>
    </lineage>
</organism>
<keyword evidence="4" id="KW-1185">Reference proteome</keyword>
<keyword evidence="1" id="KW-0472">Membrane</keyword>
<accession>A0A0C9XM02</accession>
<dbReference type="PANTHER" id="PTHR40465:SF1">
    <property type="entry name" value="DUF6534 DOMAIN-CONTAINING PROTEIN"/>
    <property type="match status" value="1"/>
</dbReference>
<evidence type="ECO:0000313" key="4">
    <source>
        <dbReference type="Proteomes" id="UP000054477"/>
    </source>
</evidence>
<reference evidence="4" key="2">
    <citation type="submission" date="2015-01" db="EMBL/GenBank/DDBJ databases">
        <title>Evolutionary Origins and Diversification of the Mycorrhizal Mutualists.</title>
        <authorList>
            <consortium name="DOE Joint Genome Institute"/>
            <consortium name="Mycorrhizal Genomics Consortium"/>
            <person name="Kohler A."/>
            <person name="Kuo A."/>
            <person name="Nagy L.G."/>
            <person name="Floudas D."/>
            <person name="Copeland A."/>
            <person name="Barry K.W."/>
            <person name="Cichocki N."/>
            <person name="Veneault-Fourrey C."/>
            <person name="LaButti K."/>
            <person name="Lindquist E.A."/>
            <person name="Lipzen A."/>
            <person name="Lundell T."/>
            <person name="Morin E."/>
            <person name="Murat C."/>
            <person name="Riley R."/>
            <person name="Ohm R."/>
            <person name="Sun H."/>
            <person name="Tunlid A."/>
            <person name="Henrissat B."/>
            <person name="Grigoriev I.V."/>
            <person name="Hibbett D.S."/>
            <person name="Martin F."/>
        </authorList>
    </citation>
    <scope>NUCLEOTIDE SEQUENCE [LARGE SCALE GENOMIC DNA]</scope>
    <source>
        <strain evidence="4">LaAM-08-1</strain>
    </source>
</reference>
<gene>
    <name evidence="3" type="ORF">K443DRAFT_96641</name>
</gene>
<dbReference type="HOGENOM" id="CLU_046025_2_1_1"/>
<name>A0A0C9XM02_9AGAR</name>
<feature type="non-terminal residue" evidence="3">
    <location>
        <position position="1"/>
    </location>
</feature>
<evidence type="ECO:0000313" key="3">
    <source>
        <dbReference type="EMBL" id="KIK02584.1"/>
    </source>
</evidence>
<dbReference type="Pfam" id="PF20152">
    <property type="entry name" value="DUF6534"/>
    <property type="match status" value="1"/>
</dbReference>
<dbReference type="Proteomes" id="UP000054477">
    <property type="component" value="Unassembled WGS sequence"/>
</dbReference>
<protein>
    <recommendedName>
        <fullName evidence="2">DUF6534 domain-containing protein</fullName>
    </recommendedName>
</protein>
<feature type="transmembrane region" description="Helical" evidence="1">
    <location>
        <begin position="221"/>
        <end position="237"/>
    </location>
</feature>
<keyword evidence="1" id="KW-1133">Transmembrane helix</keyword>